<keyword evidence="1" id="KW-1133">Transmembrane helix</keyword>
<dbReference type="Proteomes" id="UP000190675">
    <property type="component" value="Chromosome I"/>
</dbReference>
<dbReference type="EMBL" id="LT670818">
    <property type="protein sequence ID" value="SHH54695.1"/>
    <property type="molecule type" value="Genomic_DNA"/>
</dbReference>
<gene>
    <name evidence="2" type="ORF">SAMN05444169_8004</name>
</gene>
<reference evidence="2 3" key="1">
    <citation type="submission" date="2016-11" db="EMBL/GenBank/DDBJ databases">
        <authorList>
            <person name="Jaros S."/>
            <person name="Januszkiewicz K."/>
            <person name="Wedrychowicz H."/>
        </authorList>
    </citation>
    <scope>NUCLEOTIDE SEQUENCE [LARGE SCALE GENOMIC DNA]</scope>
    <source>
        <strain evidence="2 3">GAS242</strain>
    </source>
</reference>
<feature type="transmembrane region" description="Helical" evidence="1">
    <location>
        <begin position="7"/>
        <end position="28"/>
    </location>
</feature>
<sequence>MSNAQEAFAMTAVLFGLSFAGIFLFWFVGLSEGRQLGVSSRFAKVTSRSPLRRPCRLVIVRPLIIDPAPLAAPPRGPEQGG</sequence>
<dbReference type="AlphaFoldDB" id="A0A1M5TV50"/>
<accession>A0A1M5TV50</accession>
<keyword evidence="1" id="KW-0472">Membrane</keyword>
<keyword evidence="1" id="KW-0812">Transmembrane</keyword>
<proteinExistence type="predicted"/>
<name>A0A1M5TV50_9BRAD</name>
<evidence type="ECO:0000256" key="1">
    <source>
        <dbReference type="SAM" id="Phobius"/>
    </source>
</evidence>
<protein>
    <submittedName>
        <fullName evidence="2">Uncharacterized protein</fullName>
    </submittedName>
</protein>
<organism evidence="2 3">
    <name type="scientific">Bradyrhizobium erythrophlei</name>
    <dbReference type="NCBI Taxonomy" id="1437360"/>
    <lineage>
        <taxon>Bacteria</taxon>
        <taxon>Pseudomonadati</taxon>
        <taxon>Pseudomonadota</taxon>
        <taxon>Alphaproteobacteria</taxon>
        <taxon>Hyphomicrobiales</taxon>
        <taxon>Nitrobacteraceae</taxon>
        <taxon>Bradyrhizobium</taxon>
    </lineage>
</organism>
<evidence type="ECO:0000313" key="2">
    <source>
        <dbReference type="EMBL" id="SHH54695.1"/>
    </source>
</evidence>
<evidence type="ECO:0000313" key="3">
    <source>
        <dbReference type="Proteomes" id="UP000190675"/>
    </source>
</evidence>